<feature type="compositionally biased region" description="Low complexity" evidence="1">
    <location>
        <begin position="1"/>
        <end position="43"/>
    </location>
</feature>
<dbReference type="AlphaFoldDB" id="A0A1I3MHA8"/>
<keyword evidence="3" id="KW-1185">Reference proteome</keyword>
<dbReference type="EMBL" id="FOQD01000014">
    <property type="protein sequence ID" value="SFI96398.1"/>
    <property type="molecule type" value="Genomic_DNA"/>
</dbReference>
<protein>
    <submittedName>
        <fullName evidence="2">Uncharacterized protein</fullName>
    </submittedName>
</protein>
<reference evidence="3" key="1">
    <citation type="submission" date="2016-10" db="EMBL/GenBank/DDBJ databases">
        <authorList>
            <person name="Varghese N."/>
            <person name="Submissions S."/>
        </authorList>
    </citation>
    <scope>NUCLEOTIDE SEQUENCE [LARGE SCALE GENOMIC DNA]</scope>
    <source>
        <strain evidence="3">DSM 26348</strain>
    </source>
</reference>
<feature type="compositionally biased region" description="Low complexity" evidence="1">
    <location>
        <begin position="72"/>
        <end position="121"/>
    </location>
</feature>
<accession>A0A1I3MHA8</accession>
<feature type="region of interest" description="Disordered" evidence="1">
    <location>
        <begin position="1"/>
        <end position="121"/>
    </location>
</feature>
<gene>
    <name evidence="2" type="ORF">SAMN05421753_1147</name>
</gene>
<dbReference type="Proteomes" id="UP000199518">
    <property type="component" value="Unassembled WGS sequence"/>
</dbReference>
<evidence type="ECO:0000256" key="1">
    <source>
        <dbReference type="SAM" id="MobiDB-lite"/>
    </source>
</evidence>
<name>A0A1I3MHA8_9PLAN</name>
<dbReference type="OrthoDB" id="282085at2"/>
<feature type="compositionally biased region" description="Low complexity" evidence="1">
    <location>
        <begin position="52"/>
        <end position="63"/>
    </location>
</feature>
<proteinExistence type="predicted"/>
<sequence>MGAAGRNGANQGDGQGNAAAGAAFANKNQSSASGADGAAAGAAHSNRNQPNASGADGAAAGAAYSNKNQPNASGAEGAAAGATAANRNQPNASGAQGAAAGAAAANRNQPNATGAQGAAAGAAYENRNQPNASGAEGAAAGAAYANRNQPQMSGAQGAAAGAAYANQNQPQMSGVEGAAAYAGVRDSYDHPDAYSQNWYGNHPAAWSAPNWSSGNAWNASSYDAVASHIGATSTPPVNYGYGDNVNYADGNVNVNGQSVGTAAAYSQQAADLAANGYNAPTADSDNWLPLGVFGLVRNEAQHPQLTLQLAVNNQGVLRGNYHDTVTDTTLPIHGKVQQETQRAAWTVGENDNFIMEAGVQNLTQGEAPTLIHKNGETVRWWLVRLPNPNQGGNLGTDPNAGN</sequence>
<dbReference type="STRING" id="1576369.SAMN05421753_1147"/>
<evidence type="ECO:0000313" key="2">
    <source>
        <dbReference type="EMBL" id="SFI96398.1"/>
    </source>
</evidence>
<evidence type="ECO:0000313" key="3">
    <source>
        <dbReference type="Proteomes" id="UP000199518"/>
    </source>
</evidence>
<organism evidence="2 3">
    <name type="scientific">Planctomicrobium piriforme</name>
    <dbReference type="NCBI Taxonomy" id="1576369"/>
    <lineage>
        <taxon>Bacteria</taxon>
        <taxon>Pseudomonadati</taxon>
        <taxon>Planctomycetota</taxon>
        <taxon>Planctomycetia</taxon>
        <taxon>Planctomycetales</taxon>
        <taxon>Planctomycetaceae</taxon>
        <taxon>Planctomicrobium</taxon>
    </lineage>
</organism>